<dbReference type="Proteomes" id="UP000620104">
    <property type="component" value="Unassembled WGS sequence"/>
</dbReference>
<evidence type="ECO:0000256" key="6">
    <source>
        <dbReference type="ARBA" id="ARBA00023244"/>
    </source>
</evidence>
<evidence type="ECO:0000256" key="7">
    <source>
        <dbReference type="SAM" id="MobiDB-lite"/>
    </source>
</evidence>
<dbReference type="EC" id="1.3.3.3" evidence="4"/>
<comment type="similarity">
    <text evidence="2">Belongs to the aerobic coproporphyrinogen-III oxidase family.</text>
</comment>
<dbReference type="PANTHER" id="PTHR10755:SF0">
    <property type="entry name" value="OXYGEN-DEPENDENT COPROPORPHYRINOGEN-III OXIDASE, MITOCHONDRIAL"/>
    <property type="match status" value="1"/>
</dbReference>
<dbReference type="InterPro" id="IPR018375">
    <property type="entry name" value="Coprogen_oxidase_CS"/>
</dbReference>
<name>A0A8H3YEU4_9TREE</name>
<dbReference type="EMBL" id="BLZA01000019">
    <property type="protein sequence ID" value="GHJ86603.1"/>
    <property type="molecule type" value="Genomic_DNA"/>
</dbReference>
<comment type="caution">
    <text evidence="8">The sequence shown here is derived from an EMBL/GenBank/DDBJ whole genome shotgun (WGS) entry which is preliminary data.</text>
</comment>
<dbReference type="SUPFAM" id="SSF102886">
    <property type="entry name" value="Coproporphyrinogen III oxidase"/>
    <property type="match status" value="1"/>
</dbReference>
<evidence type="ECO:0000313" key="8">
    <source>
        <dbReference type="EMBL" id="GHJ86603.1"/>
    </source>
</evidence>
<dbReference type="OrthoDB" id="15318at2759"/>
<evidence type="ECO:0000256" key="1">
    <source>
        <dbReference type="ARBA" id="ARBA00005168"/>
    </source>
</evidence>
<dbReference type="PRINTS" id="PR00073">
    <property type="entry name" value="COPRGNOXDASE"/>
</dbReference>
<dbReference type="Gene3D" id="3.40.1500.10">
    <property type="entry name" value="Coproporphyrinogen III oxidase, aerobic"/>
    <property type="match status" value="1"/>
</dbReference>
<comment type="pathway">
    <text evidence="1">Porphyrin-containing compound metabolism; protoporphyrin-IX biosynthesis; protoporphyrinogen-IX from coproporphyrinogen-III (O2 route): step 1/1.</text>
</comment>
<dbReference type="GO" id="GO:0004109">
    <property type="term" value="F:coproporphyrinogen oxidase activity"/>
    <property type="evidence" value="ECO:0007669"/>
    <property type="project" value="UniProtKB-EC"/>
</dbReference>
<feature type="region of interest" description="Disordered" evidence="7">
    <location>
        <begin position="129"/>
        <end position="148"/>
    </location>
</feature>
<dbReference type="GO" id="GO:0006782">
    <property type="term" value="P:protoporphyrinogen IX biosynthetic process"/>
    <property type="evidence" value="ECO:0007669"/>
    <property type="project" value="UniProtKB-UniPathway"/>
</dbReference>
<dbReference type="NCBIfam" id="NF003727">
    <property type="entry name" value="PRK05330.1"/>
    <property type="match status" value="1"/>
</dbReference>
<reference evidence="8" key="1">
    <citation type="submission" date="2020-07" db="EMBL/GenBank/DDBJ databases">
        <title>Draft Genome Sequence of a Deep-Sea Yeast, Naganishia (Cryptococcus) liquefaciens strain N6.</title>
        <authorList>
            <person name="Han Y.W."/>
            <person name="Kajitani R."/>
            <person name="Morimoto H."/>
            <person name="Parhat M."/>
            <person name="Tsubouchi H."/>
            <person name="Bakenova O."/>
            <person name="Ogata M."/>
            <person name="Argunhan B."/>
            <person name="Aoki R."/>
            <person name="Kajiwara S."/>
            <person name="Itoh T."/>
            <person name="Iwasaki H."/>
        </authorList>
    </citation>
    <scope>NUCLEOTIDE SEQUENCE</scope>
    <source>
        <strain evidence="8">N6</strain>
    </source>
</reference>
<evidence type="ECO:0000256" key="3">
    <source>
        <dbReference type="ARBA" id="ARBA00011738"/>
    </source>
</evidence>
<dbReference type="InterPro" id="IPR036406">
    <property type="entry name" value="Coprogen_oxidase_aer_sf"/>
</dbReference>
<gene>
    <name evidence="8" type="ORF">NliqN6_3005</name>
</gene>
<dbReference type="InterPro" id="IPR001260">
    <property type="entry name" value="Coprogen_oxidase_aer"/>
</dbReference>
<protein>
    <recommendedName>
        <fullName evidence="4">coproporphyrinogen oxidase</fullName>
        <ecNumber evidence="4">1.3.3.3</ecNumber>
    </recommendedName>
</protein>
<proteinExistence type="inferred from homology"/>
<dbReference type="PANTHER" id="PTHR10755">
    <property type="entry name" value="COPROPORPHYRINOGEN III OXIDASE, MITOCHONDRIAL"/>
    <property type="match status" value="1"/>
</dbReference>
<organism evidence="8 9">
    <name type="scientific">Naganishia liquefaciens</name>
    <dbReference type="NCBI Taxonomy" id="104408"/>
    <lineage>
        <taxon>Eukaryota</taxon>
        <taxon>Fungi</taxon>
        <taxon>Dikarya</taxon>
        <taxon>Basidiomycota</taxon>
        <taxon>Agaricomycotina</taxon>
        <taxon>Tremellomycetes</taxon>
        <taxon>Filobasidiales</taxon>
        <taxon>Filobasidiaceae</taxon>
        <taxon>Naganishia</taxon>
    </lineage>
</organism>
<keyword evidence="9" id="KW-1185">Reference proteome</keyword>
<sequence>MLQRTFIRSTRTANIGRRYVSNEAAGQGKAKAGVLAQRVATGVAFGFGVAVARDWWTRDESAVQCESEPSRPAKSTHFASPTDDPLIFNRTINDQQAETFTRQAAENAKKTLAGFVGGVKDKVEDVAGHRPGKDAHQPGRVQEYDDPKNPMRIRMSTWVMALQDHIVQGLEELEASVPPNTYNSSATAPTFHRDHWLRPQGGEGSSCVLANGRVFEKAGVNVSVVHGVLPPAAIRQMKADHKSLVVDGTTSLPFFAAGISIVLHPWNPHAPTVHLNYRYFEVDPPATSQDSLDAQSAQPSTREPLAWWFGGGSDLTPSYLYPEDAAHFHNTLKRAADAHDVRYFPVWKKWCDKYFYIPHRGESRGVGGIFFDDLTSSSEIHMPYKEEGVVARSVGVGKDELERIKAKIESILPAGYQHVVDPTPATSEPTAHDIFRLVQTMSSSFLDSYIPIMKRRIHMPFTEEERRWQLLRRGRYVEFNLVHDRGTKFGLFTPGARIESILMSLPQTARWEYMSDMGAEGSGTREEELMKVLKNPRDWADV</sequence>
<dbReference type="PROSITE" id="PS01021">
    <property type="entry name" value="COPROGEN_OXIDASE"/>
    <property type="match status" value="1"/>
</dbReference>
<feature type="region of interest" description="Disordered" evidence="7">
    <location>
        <begin position="63"/>
        <end position="84"/>
    </location>
</feature>
<dbReference type="Pfam" id="PF01218">
    <property type="entry name" value="Coprogen_oxidas"/>
    <property type="match status" value="2"/>
</dbReference>
<comment type="subunit">
    <text evidence="3">Homodimer.</text>
</comment>
<keyword evidence="5" id="KW-0560">Oxidoreductase</keyword>
<evidence type="ECO:0000256" key="4">
    <source>
        <dbReference type="ARBA" id="ARBA00012869"/>
    </source>
</evidence>
<accession>A0A8H3YEU4</accession>
<evidence type="ECO:0000256" key="2">
    <source>
        <dbReference type="ARBA" id="ARBA00010644"/>
    </source>
</evidence>
<dbReference type="AlphaFoldDB" id="A0A8H3YEU4"/>
<keyword evidence="6" id="KW-0627">Porphyrin biosynthesis</keyword>
<dbReference type="UniPathway" id="UPA00251">
    <property type="reaction ID" value="UER00322"/>
</dbReference>
<evidence type="ECO:0000313" key="9">
    <source>
        <dbReference type="Proteomes" id="UP000620104"/>
    </source>
</evidence>
<evidence type="ECO:0000256" key="5">
    <source>
        <dbReference type="ARBA" id="ARBA00023002"/>
    </source>
</evidence>
<dbReference type="GO" id="GO:0005737">
    <property type="term" value="C:cytoplasm"/>
    <property type="evidence" value="ECO:0007669"/>
    <property type="project" value="TreeGrafter"/>
</dbReference>